<evidence type="ECO:0000313" key="2">
    <source>
        <dbReference type="EMBL" id="GIH14755.1"/>
    </source>
</evidence>
<dbReference type="PANTHER" id="PTHR37826:SF3">
    <property type="entry name" value="J DOMAIN-CONTAINING PROTEIN"/>
    <property type="match status" value="1"/>
</dbReference>
<comment type="caution">
    <text evidence="2">The sequence shown here is derived from an EMBL/GenBank/DDBJ whole genome shotgun (WGS) entry which is preliminary data.</text>
</comment>
<sequence length="368" mass="40946">MTENPAAERSQTAQTYPCDGCGARVEFVPGTALLRCPYCGHEQQVSSIDRDVREHPYEELAELRVKERAPLAAHVLVCQKCGATSDSEALSGRCQFCGSPLIADPAAGHQIVPEAVLPFAVDRNGVRTALRGWVKSRWFAPSSLKKVSEAESLKGTYLPHWTYDAHTETDYTGQRGEHYWVTVTDTVTVNGQTQTRTRQERKTRWHHASGRVQREFDDLLVPGTGRVDGGMLERLSPWPLKEAVAFQPEYLAGYDALRYDVEPDAGLETAKASTEPVIRSDCRADIGGDEQRVDSVHTTFSNITFKLMLLPVWLVCYLHAGRTYQVTINARTGEVIGQRPYSPMKIAVAILAALLVVALVVFWFVRSR</sequence>
<proteinExistence type="predicted"/>
<reference evidence="2" key="1">
    <citation type="submission" date="2021-01" db="EMBL/GenBank/DDBJ databases">
        <title>Whole genome shotgun sequence of Rugosimonospora africana NBRC 104875.</title>
        <authorList>
            <person name="Komaki H."/>
            <person name="Tamura T."/>
        </authorList>
    </citation>
    <scope>NUCLEOTIDE SEQUENCE</scope>
    <source>
        <strain evidence="2">NBRC 104875</strain>
    </source>
</reference>
<organism evidence="2 3">
    <name type="scientific">Rugosimonospora africana</name>
    <dbReference type="NCBI Taxonomy" id="556532"/>
    <lineage>
        <taxon>Bacteria</taxon>
        <taxon>Bacillati</taxon>
        <taxon>Actinomycetota</taxon>
        <taxon>Actinomycetes</taxon>
        <taxon>Micromonosporales</taxon>
        <taxon>Micromonosporaceae</taxon>
        <taxon>Rugosimonospora</taxon>
    </lineage>
</organism>
<dbReference type="Proteomes" id="UP000642748">
    <property type="component" value="Unassembled WGS sequence"/>
</dbReference>
<gene>
    <name evidence="2" type="ORF">Raf01_29270</name>
</gene>
<dbReference type="RefSeq" id="WP_203918385.1">
    <property type="nucleotide sequence ID" value="NZ_BONZ01000027.1"/>
</dbReference>
<name>A0A8J3VQ42_9ACTN</name>
<dbReference type="PANTHER" id="PTHR37826">
    <property type="entry name" value="FLOTILLIN BAND_7_5 DOMAIN PROTEIN"/>
    <property type="match status" value="1"/>
</dbReference>
<evidence type="ECO:0000256" key="1">
    <source>
        <dbReference type="SAM" id="Phobius"/>
    </source>
</evidence>
<dbReference type="Gene3D" id="2.20.28.30">
    <property type="entry name" value="RNA polymerase ii, chain L"/>
    <property type="match status" value="1"/>
</dbReference>
<keyword evidence="3" id="KW-1185">Reference proteome</keyword>
<dbReference type="EMBL" id="BONZ01000027">
    <property type="protein sequence ID" value="GIH14755.1"/>
    <property type="molecule type" value="Genomic_DNA"/>
</dbReference>
<dbReference type="AlphaFoldDB" id="A0A8J3VQ42"/>
<keyword evidence="1" id="KW-0472">Membrane</keyword>
<evidence type="ECO:0000313" key="3">
    <source>
        <dbReference type="Proteomes" id="UP000642748"/>
    </source>
</evidence>
<keyword evidence="1" id="KW-0812">Transmembrane</keyword>
<accession>A0A8J3VQ42</accession>
<protein>
    <submittedName>
        <fullName evidence="2">Uncharacterized protein</fullName>
    </submittedName>
</protein>
<feature type="transmembrane region" description="Helical" evidence="1">
    <location>
        <begin position="346"/>
        <end position="365"/>
    </location>
</feature>
<keyword evidence="1" id="KW-1133">Transmembrane helix</keyword>